<evidence type="ECO:0000313" key="2">
    <source>
        <dbReference type="EMBL" id="TDL27588.1"/>
    </source>
</evidence>
<evidence type="ECO:0000313" key="3">
    <source>
        <dbReference type="Proteomes" id="UP000294933"/>
    </source>
</evidence>
<dbReference type="Proteomes" id="UP000294933">
    <property type="component" value="Unassembled WGS sequence"/>
</dbReference>
<dbReference type="OrthoDB" id="3262078at2759"/>
<feature type="region of interest" description="Disordered" evidence="1">
    <location>
        <begin position="1"/>
        <end position="35"/>
    </location>
</feature>
<accession>A0A4Y7QK28</accession>
<sequence length="248" mass="27367">MEIDMHSPPLALRPMDNVSLKRARSPSSPPPGERVTKRLSLAPHAAPFHYDSQPGWIIGSPCVSNCRRASDDWVTRTRRLSIESPHAGSTLALPEAPTPSTEECFQFNRNNENDVQMSTADIEDDSRVEDALNAYDSYDSSCSTPSIEISDAFGHLSHIHQPHLSHLPPSLPTAPDTHPQQLSLPLPQINIQPATPSGLTPIDCQTPETMVGEPASSNSRMKRTLTMGPRADCEKCRLRIPGHWMHFD</sequence>
<keyword evidence="3" id="KW-1185">Reference proteome</keyword>
<dbReference type="VEuPathDB" id="FungiDB:BD410DRAFT_782713"/>
<dbReference type="EMBL" id="ML170159">
    <property type="protein sequence ID" value="TDL27588.1"/>
    <property type="molecule type" value="Genomic_DNA"/>
</dbReference>
<feature type="region of interest" description="Disordered" evidence="1">
    <location>
        <begin position="164"/>
        <end position="183"/>
    </location>
</feature>
<proteinExistence type="predicted"/>
<dbReference type="AlphaFoldDB" id="A0A4Y7QK28"/>
<dbReference type="STRING" id="50990.A0A4Y7QK28"/>
<name>A0A4Y7QK28_9AGAM</name>
<feature type="region of interest" description="Disordered" evidence="1">
    <location>
        <begin position="193"/>
        <end position="223"/>
    </location>
</feature>
<evidence type="ECO:0000256" key="1">
    <source>
        <dbReference type="SAM" id="MobiDB-lite"/>
    </source>
</evidence>
<reference evidence="2 3" key="1">
    <citation type="submission" date="2018-06" db="EMBL/GenBank/DDBJ databases">
        <title>A transcriptomic atlas of mushroom development highlights an independent origin of complex multicellularity.</title>
        <authorList>
            <consortium name="DOE Joint Genome Institute"/>
            <person name="Krizsan K."/>
            <person name="Almasi E."/>
            <person name="Merenyi Z."/>
            <person name="Sahu N."/>
            <person name="Viragh M."/>
            <person name="Koszo T."/>
            <person name="Mondo S."/>
            <person name="Kiss B."/>
            <person name="Balint B."/>
            <person name="Kues U."/>
            <person name="Barry K."/>
            <person name="Hegedus J.C."/>
            <person name="Henrissat B."/>
            <person name="Johnson J."/>
            <person name="Lipzen A."/>
            <person name="Ohm R."/>
            <person name="Nagy I."/>
            <person name="Pangilinan J."/>
            <person name="Yan J."/>
            <person name="Xiong Y."/>
            <person name="Grigoriev I.V."/>
            <person name="Hibbett D.S."/>
            <person name="Nagy L.G."/>
        </authorList>
    </citation>
    <scope>NUCLEOTIDE SEQUENCE [LARGE SCALE GENOMIC DNA]</scope>
    <source>
        <strain evidence="2 3">SZMC22713</strain>
    </source>
</reference>
<protein>
    <submittedName>
        <fullName evidence="2">Uncharacterized protein</fullName>
    </submittedName>
</protein>
<organism evidence="2 3">
    <name type="scientific">Rickenella mellea</name>
    <dbReference type="NCBI Taxonomy" id="50990"/>
    <lineage>
        <taxon>Eukaryota</taxon>
        <taxon>Fungi</taxon>
        <taxon>Dikarya</taxon>
        <taxon>Basidiomycota</taxon>
        <taxon>Agaricomycotina</taxon>
        <taxon>Agaricomycetes</taxon>
        <taxon>Hymenochaetales</taxon>
        <taxon>Rickenellaceae</taxon>
        <taxon>Rickenella</taxon>
    </lineage>
</organism>
<gene>
    <name evidence="2" type="ORF">BD410DRAFT_782713</name>
</gene>